<evidence type="ECO:0000313" key="2">
    <source>
        <dbReference type="EMBL" id="ORY39822.1"/>
    </source>
</evidence>
<proteinExistence type="predicted"/>
<keyword evidence="3" id="KW-1185">Reference proteome</keyword>
<evidence type="ECO:0000256" key="1">
    <source>
        <dbReference type="SAM" id="MobiDB-lite"/>
    </source>
</evidence>
<feature type="region of interest" description="Disordered" evidence="1">
    <location>
        <begin position="1"/>
        <end position="30"/>
    </location>
</feature>
<name>A0A1Y2BYG8_9FUNG</name>
<gene>
    <name evidence="2" type="ORF">BCR33DRAFT_768251</name>
</gene>
<evidence type="ECO:0000313" key="3">
    <source>
        <dbReference type="Proteomes" id="UP000193642"/>
    </source>
</evidence>
<dbReference type="OrthoDB" id="10358874at2759"/>
<accession>A0A1Y2BYG8</accession>
<organism evidence="2 3">
    <name type="scientific">Rhizoclosmatium globosum</name>
    <dbReference type="NCBI Taxonomy" id="329046"/>
    <lineage>
        <taxon>Eukaryota</taxon>
        <taxon>Fungi</taxon>
        <taxon>Fungi incertae sedis</taxon>
        <taxon>Chytridiomycota</taxon>
        <taxon>Chytridiomycota incertae sedis</taxon>
        <taxon>Chytridiomycetes</taxon>
        <taxon>Chytridiales</taxon>
        <taxon>Chytriomycetaceae</taxon>
        <taxon>Rhizoclosmatium</taxon>
    </lineage>
</organism>
<dbReference type="Proteomes" id="UP000193642">
    <property type="component" value="Unassembled WGS sequence"/>
</dbReference>
<dbReference type="EMBL" id="MCGO01000037">
    <property type="protein sequence ID" value="ORY39822.1"/>
    <property type="molecule type" value="Genomic_DNA"/>
</dbReference>
<reference evidence="2 3" key="1">
    <citation type="submission" date="2016-07" db="EMBL/GenBank/DDBJ databases">
        <title>Pervasive Adenine N6-methylation of Active Genes in Fungi.</title>
        <authorList>
            <consortium name="DOE Joint Genome Institute"/>
            <person name="Mondo S.J."/>
            <person name="Dannebaum R.O."/>
            <person name="Kuo R.C."/>
            <person name="Labutti K."/>
            <person name="Haridas S."/>
            <person name="Kuo A."/>
            <person name="Salamov A."/>
            <person name="Ahrendt S.R."/>
            <person name="Lipzen A."/>
            <person name="Sullivan W."/>
            <person name="Andreopoulos W.B."/>
            <person name="Clum A."/>
            <person name="Lindquist E."/>
            <person name="Daum C."/>
            <person name="Ramamoorthy G.K."/>
            <person name="Gryganskyi A."/>
            <person name="Culley D."/>
            <person name="Magnuson J.K."/>
            <person name="James T.Y."/>
            <person name="O'Malley M.A."/>
            <person name="Stajich J.E."/>
            <person name="Spatafora J.W."/>
            <person name="Visel A."/>
            <person name="Grigoriev I.V."/>
        </authorList>
    </citation>
    <scope>NUCLEOTIDE SEQUENCE [LARGE SCALE GENOMIC DNA]</scope>
    <source>
        <strain evidence="2 3">JEL800</strain>
    </source>
</reference>
<protein>
    <submittedName>
        <fullName evidence="2">Uncharacterized protein</fullName>
    </submittedName>
</protein>
<sequence>MTGKSSTIPFTTSTISSPVPSSTSASTCATQSPSPIFSAIADGPIPSITPMQKYSGEATEIIATLNTLVLGSLNQLNANQVSSSLFQITEPIHPGDAPVTFLGAAFGSGSNAVVVLITSTQYKFTGLPSAQDIQVYNDVTCSIAIKTVSFSNEGGVGFSYVLDGSYKNEWFAMQLDSAGKKLIVSVYSEHAAVASIVFGVEVIGGKRAVDDVGFVVVNGVGVVNKRASVATETSVSNGITSSYATSPNQVPSSFSVTTGLGTSTVSSVLTTEYSVIMDSSLVSVASTATIAKTPLSTYSELKTVSANNLAIKTVTSAAPTTASVLEQRVDSTTLSKTQVSTRFNVVIGGARSTLISAIVVVAAAVLL</sequence>
<dbReference type="AlphaFoldDB" id="A0A1Y2BYG8"/>
<comment type="caution">
    <text evidence="2">The sequence shown here is derived from an EMBL/GenBank/DDBJ whole genome shotgun (WGS) entry which is preliminary data.</text>
</comment>